<dbReference type="Pfam" id="PF07731">
    <property type="entry name" value="Cu-oxidase_2"/>
    <property type="match status" value="1"/>
</dbReference>
<evidence type="ECO:0000256" key="4">
    <source>
        <dbReference type="SAM" id="MobiDB-lite"/>
    </source>
</evidence>
<dbReference type="SUPFAM" id="SSF49503">
    <property type="entry name" value="Cupredoxins"/>
    <property type="match status" value="6"/>
</dbReference>
<dbReference type="InterPro" id="IPR045087">
    <property type="entry name" value="Cu-oxidase_fam"/>
</dbReference>
<dbReference type="PANTHER" id="PTHR11709">
    <property type="entry name" value="MULTI-COPPER OXIDASE"/>
    <property type="match status" value="1"/>
</dbReference>
<dbReference type="OrthoDB" id="2121828at2759"/>
<feature type="compositionally biased region" description="Basic and acidic residues" evidence="4">
    <location>
        <begin position="51"/>
        <end position="60"/>
    </location>
</feature>
<dbReference type="Proteomes" id="UP000037460">
    <property type="component" value="Unassembled WGS sequence"/>
</dbReference>
<feature type="domain" description="Plastocyanin-like" evidence="5">
    <location>
        <begin position="236"/>
        <end position="331"/>
    </location>
</feature>
<evidence type="ECO:0000259" key="5">
    <source>
        <dbReference type="Pfam" id="PF07731"/>
    </source>
</evidence>
<dbReference type="InterPro" id="IPR008972">
    <property type="entry name" value="Cupredoxin"/>
</dbReference>
<dbReference type="PANTHER" id="PTHR11709:SF486">
    <property type="entry name" value="MULTICOPPER OXIDASE"/>
    <property type="match status" value="1"/>
</dbReference>
<evidence type="ECO:0000256" key="3">
    <source>
        <dbReference type="ARBA" id="ARBA00023002"/>
    </source>
</evidence>
<accession>A0A0M0JVU7</accession>
<evidence type="ECO:0000256" key="1">
    <source>
        <dbReference type="ARBA" id="ARBA00010609"/>
    </source>
</evidence>
<feature type="domain" description="Plastocyanin-like" evidence="6">
    <location>
        <begin position="432"/>
        <end position="544"/>
    </location>
</feature>
<keyword evidence="3" id="KW-0560">Oxidoreductase</keyword>
<dbReference type="GO" id="GO:0005507">
    <property type="term" value="F:copper ion binding"/>
    <property type="evidence" value="ECO:0007669"/>
    <property type="project" value="InterPro"/>
</dbReference>
<evidence type="ECO:0000259" key="6">
    <source>
        <dbReference type="Pfam" id="PF07732"/>
    </source>
</evidence>
<dbReference type="EMBL" id="JWZX01002178">
    <property type="protein sequence ID" value="KOO30695.1"/>
    <property type="molecule type" value="Genomic_DNA"/>
</dbReference>
<dbReference type="Gene3D" id="2.60.40.420">
    <property type="entry name" value="Cupredoxins - blue copper proteins"/>
    <property type="match status" value="4"/>
</dbReference>
<evidence type="ECO:0000313" key="8">
    <source>
        <dbReference type="Proteomes" id="UP000037460"/>
    </source>
</evidence>
<evidence type="ECO:0000313" key="7">
    <source>
        <dbReference type="EMBL" id="KOO30695.1"/>
    </source>
</evidence>
<comment type="caution">
    <text evidence="7">The sequence shown here is derived from an EMBL/GenBank/DDBJ whole genome shotgun (WGS) entry which is preliminary data.</text>
</comment>
<proteinExistence type="inferred from homology"/>
<reference evidence="8" key="1">
    <citation type="journal article" date="2015" name="PLoS Genet.">
        <title>Genome Sequence and Transcriptome Analyses of Chrysochromulina tobin: Metabolic Tools for Enhanced Algal Fitness in the Prominent Order Prymnesiales (Haptophyceae).</title>
        <authorList>
            <person name="Hovde B.T."/>
            <person name="Deodato C.R."/>
            <person name="Hunsperger H.M."/>
            <person name="Ryken S.A."/>
            <person name="Yost W."/>
            <person name="Jha R.K."/>
            <person name="Patterson J."/>
            <person name="Monnat R.J. Jr."/>
            <person name="Barlow S.B."/>
            <person name="Starkenburg S.R."/>
            <person name="Cattolico R.A."/>
        </authorList>
    </citation>
    <scope>NUCLEOTIDE SEQUENCE</scope>
    <source>
        <strain evidence="8">CCMP291</strain>
    </source>
</reference>
<feature type="non-terminal residue" evidence="7">
    <location>
        <position position="1"/>
    </location>
</feature>
<name>A0A0M0JVU7_9EUKA</name>
<dbReference type="GO" id="GO:0016491">
    <property type="term" value="F:oxidoreductase activity"/>
    <property type="evidence" value="ECO:0007669"/>
    <property type="project" value="UniProtKB-KW"/>
</dbReference>
<dbReference type="InterPro" id="IPR002355">
    <property type="entry name" value="Cu_oxidase_Cu_BS"/>
</dbReference>
<dbReference type="InterPro" id="IPR011706">
    <property type="entry name" value="Cu-oxidase_C"/>
</dbReference>
<feature type="region of interest" description="Disordered" evidence="4">
    <location>
        <begin position="38"/>
        <end position="60"/>
    </location>
</feature>
<dbReference type="Pfam" id="PF07732">
    <property type="entry name" value="Cu-oxidase_3"/>
    <property type="match status" value="1"/>
</dbReference>
<dbReference type="InterPro" id="IPR011707">
    <property type="entry name" value="Cu-oxidase-like_N"/>
</dbReference>
<protein>
    <submittedName>
        <fullName evidence="7">Multicopper ferroxidase</fullName>
    </submittedName>
</protein>
<keyword evidence="8" id="KW-1185">Reference proteome</keyword>
<dbReference type="PROSITE" id="PS00080">
    <property type="entry name" value="MULTICOPPER_OXIDASE2"/>
    <property type="match status" value="1"/>
</dbReference>
<organism evidence="7 8">
    <name type="scientific">Chrysochromulina tobinii</name>
    <dbReference type="NCBI Taxonomy" id="1460289"/>
    <lineage>
        <taxon>Eukaryota</taxon>
        <taxon>Haptista</taxon>
        <taxon>Haptophyta</taxon>
        <taxon>Prymnesiophyceae</taxon>
        <taxon>Prymnesiales</taxon>
        <taxon>Chrysochromulinaceae</taxon>
        <taxon>Chrysochromulina</taxon>
    </lineage>
</organism>
<keyword evidence="2" id="KW-0479">Metal-binding</keyword>
<sequence length="1129" mass="122484">GNYHRSRYFTFDDALPPLSLGVRDCGTVSSFLSWRLPTSSSETGRVSPGEAHSDSGSLDRQDFCRDHEVKAAESRTYTFFVDEASGPGPADGSSVMHLYTSHVGGHAMTIREGGYDGFGPDSNAGLIGPLIVTRKGHAGAAGRPADVDREFVVLMGVQDENQSPYLRTNIWQQLVAPILNQARPPDHVLFGPTSKPAARWYDAKNGGYGSALAVLEQQWKEMVDVNDPSFRESNAMHSVNGYLYCTQPGLTMRAGERVRWYTASVGGTDSVHTAHWHGNTLLYGGKRSDQFEMLASTTATADMVPENPGIWQLHCHVNDHKKAGMLSFYQVETHGPPPSATCAGLGGSTRVYYVAAEATNWSYYDASDAAAGIDRCAGGTFATQAPKMTEFLRRALAANGVDRVGTTLVKARYVRYTDATFTTRVAEPAWQGLLGATLRAAVGDTIRVVARNSLPFPVSFHPHGVQYQKGAEGAPYNDQTIGTDKLDDSLAPGTTHEYVWCVPESAGPGPKDGSSIVWLYHDHVHEINGTNAGLVGPIIISNRATANLISAAPNDVDKEFVLLFAAHDENGALHTEVNVANLLPMFSGNNMSLTQAERDQLTYHLRKYDSIFADSMRKRGINGKLQCSLQGLAWSVGDRVRLHLVAIGNKELHAPTLTGQAFEYQGARTAAVGLMASSMKTVDFTASAAGTLLLSTGSDSGAERGMNALVQVSGAVPAVPSVARTYYIATDEVDWDFLPTGKSMCGASYGTKSHPRADTLHVPDAPPGGSQALGDEGFNGWEENNLESEYSLYTSQDAHPHRLGTRYVLALYREYVDNSFNMLRVGPKSRANKMSAHLGMQGPVLRALPGETIAVRLFNRLRYPCNFVVQGLRPVGGLAAERQLMPGEIRTIMYVVDRDNAPMAGQTSMAFAYRSDYRAAVAGAAVHATATGKPAPPMSDFADSNAGLFGALIVTYSKEQVVDDKDLAPKDVNHEFVLFMGVMDQNKSPYLGLNIAQFAAAPETVDRDHPDFKESNRKHAINGRMYCNLDGLEILIDREARWYVFALGTDDAFASPRWYGHAPLVHGSRTGSVLVQPGTGVVADVVHNNYGQWLFEDQTSDHAHAGAVALFTVHRKIISLCEQTFWNKC</sequence>
<gene>
    <name evidence="7" type="ORF">Ctob_008059</name>
</gene>
<evidence type="ECO:0000256" key="2">
    <source>
        <dbReference type="ARBA" id="ARBA00022723"/>
    </source>
</evidence>
<dbReference type="AlphaFoldDB" id="A0A0M0JVU7"/>
<comment type="similarity">
    <text evidence="1">Belongs to the multicopper oxidase family.</text>
</comment>